<organism evidence="4 5">
    <name type="scientific">Burkholderia phage vB_BceS_AH2</name>
    <dbReference type="NCBI Taxonomy" id="1133022"/>
    <lineage>
        <taxon>Viruses</taxon>
        <taxon>Duplodnaviria</taxon>
        <taxon>Heunggongvirae</taxon>
        <taxon>Uroviricota</taxon>
        <taxon>Caudoviricetes</taxon>
        <taxon>Casjensviridae</taxon>
        <taxon>Ahduovirus</taxon>
        <taxon>Ahduovirus AH2</taxon>
        <taxon>Burkholderia virus AH2</taxon>
    </lineage>
</organism>
<dbReference type="HAMAP" id="MF_04133">
    <property type="entry name" value="CAPSID_LAMBDA"/>
    <property type="match status" value="1"/>
</dbReference>
<keyword evidence="5" id="KW-1185">Reference proteome</keyword>
<dbReference type="Gene3D" id="3.15.30.10">
    <property type="entry name" value="putative capsid protein of prophage domain like"/>
    <property type="match status" value="1"/>
</dbReference>
<reference evidence="4 5" key="1">
    <citation type="journal article" date="2012" name="BMC Genomics">
        <title>Comparative analysis of two phenotypically-similar but genomically-distinct Burkholderia cenocepacia-specific bacteriophages.</title>
        <authorList>
            <person name="Lynch K.H."/>
            <person name="Stothard P."/>
            <person name="Dennis J.J."/>
        </authorList>
    </citation>
    <scope>NUCLEOTIDE SEQUENCE [LARGE SCALE GENOMIC DNA]</scope>
</reference>
<evidence type="ECO:0000313" key="5">
    <source>
        <dbReference type="Proteomes" id="UP000009012"/>
    </source>
</evidence>
<keyword evidence="2 3" id="KW-1035">Host cytoplasm</keyword>
<proteinExistence type="inferred from homology"/>
<dbReference type="GO" id="GO:0030430">
    <property type="term" value="C:host cell cytoplasm"/>
    <property type="evidence" value="ECO:0007669"/>
    <property type="project" value="UniProtKB-SubCell"/>
</dbReference>
<comment type="subcellular location">
    <subcellularLocation>
        <location evidence="3">Virion</location>
    </subcellularLocation>
    <subcellularLocation>
        <location evidence="3">Host cytoplasm</location>
    </subcellularLocation>
    <text evidence="3">Forms the capsid icosahedric shell.</text>
</comment>
<protein>
    <recommendedName>
        <fullName evidence="3">Major capsid protein</fullName>
    </recommendedName>
    <alternativeName>
        <fullName evidence="3">Major head protein</fullName>
    </alternativeName>
</protein>
<name>I6NSH0_9CAUD</name>
<dbReference type="Gene3D" id="3.30.1930.10">
    <property type="entry name" value="capsid protein of prophage domain"/>
    <property type="match status" value="1"/>
</dbReference>
<dbReference type="KEGG" id="vg:13405242"/>
<keyword evidence="3" id="KW-0946">Virion</keyword>
<keyword evidence="1 3" id="KW-0167">Capsid protein</keyword>
<dbReference type="InterPro" id="IPR005564">
    <property type="entry name" value="Major_capsid_GpE"/>
</dbReference>
<evidence type="ECO:0000256" key="3">
    <source>
        <dbReference type="HAMAP-Rule" id="MF_04133"/>
    </source>
</evidence>
<comment type="subunit">
    <text evidence="3">Homomultimer.</text>
</comment>
<comment type="similarity">
    <text evidence="3">Belongs to the lambda phage major capsid protein family.</text>
</comment>
<dbReference type="GeneID" id="13405242"/>
<dbReference type="RefSeq" id="YP_006561146.1">
    <property type="nucleotide sequence ID" value="NC_018283.1"/>
</dbReference>
<evidence type="ECO:0000256" key="1">
    <source>
        <dbReference type="ARBA" id="ARBA00022561"/>
    </source>
</evidence>
<dbReference type="OrthoDB" id="3208at10239"/>
<dbReference type="Proteomes" id="UP000009012">
    <property type="component" value="Segment"/>
</dbReference>
<accession>I6NSH0</accession>
<gene>
    <name evidence="4" type="ORF">AH2_00062</name>
</gene>
<keyword evidence="3" id="KW-0426">Late protein</keyword>
<dbReference type="GO" id="GO:0019028">
    <property type="term" value="C:viral capsid"/>
    <property type="evidence" value="ECO:0007669"/>
    <property type="project" value="UniProtKB-UniRule"/>
</dbReference>
<sequence>MFELYNTAELIEVLRVQKGILPYWLTLFPRVITSDREEIVFDQVTDGTRELAPFVAPNVQGRVLREQGYTTKTFRPAYVKPKHVVDPSRAIPRVAGEAIGGELSLQQRYDAVVAENMRIERIQIENRWEWMAARAIIDGQVTVEGEDYPTVTVDFGRDPSLSMVIAGSTWDNPLKDIEAGRRNVHELASTTVSRLTFGLDAWDRFTDNGKVRDLLDTRFRGSDTEYNRAIAEGTPFEYRGTLQGQNGIGRLELYTYSQKYKDEDGSLKDMLDPLAVVGTGPGIDGVRCFGAIRDKRAGLMPLSMFPKMWDVEDPSATYTMTQSAPLMVPAQPNGSFKIQLAR</sequence>
<comment type="function">
    <text evidence="3">Assembles to form an icosahedral capsid. The assembly is primed by the interaction between capsid assembly protease and portal dodecamer, and major capsid proteins assemble cooperatively to form the procapsid with the help of capsid scaffolding protein. Major capsid protein forms hexons and pentons of the icosahedron. Viral genomic DNA is packaged into the procapsid through the portal vertex. The packaging triggers a dramatic reconfiguration of the capsid shell.</text>
</comment>
<evidence type="ECO:0000313" key="4">
    <source>
        <dbReference type="EMBL" id="AEY69572.1"/>
    </source>
</evidence>
<dbReference type="Pfam" id="PF03864">
    <property type="entry name" value="Phage_cap_E"/>
    <property type="match status" value="1"/>
</dbReference>
<dbReference type="EMBL" id="JN564907">
    <property type="protein sequence ID" value="AEY69572.1"/>
    <property type="molecule type" value="Genomic_DNA"/>
</dbReference>
<evidence type="ECO:0000256" key="2">
    <source>
        <dbReference type="ARBA" id="ARBA00023200"/>
    </source>
</evidence>